<feature type="region of interest" description="Disordered" evidence="1">
    <location>
        <begin position="247"/>
        <end position="322"/>
    </location>
</feature>
<evidence type="ECO:0000313" key="2">
    <source>
        <dbReference type="EMBL" id="EJK45904.1"/>
    </source>
</evidence>
<proteinExistence type="predicted"/>
<name>K0R3C2_THAOC</name>
<feature type="region of interest" description="Disordered" evidence="1">
    <location>
        <begin position="203"/>
        <end position="234"/>
    </location>
</feature>
<dbReference type="AlphaFoldDB" id="K0R3C2"/>
<feature type="compositionally biased region" description="Acidic residues" evidence="1">
    <location>
        <begin position="1"/>
        <end position="11"/>
    </location>
</feature>
<dbReference type="OrthoDB" id="303876at2759"/>
<feature type="region of interest" description="Disordered" evidence="1">
    <location>
        <begin position="358"/>
        <end position="397"/>
    </location>
</feature>
<reference evidence="2 3" key="1">
    <citation type="journal article" date="2012" name="Genome Biol.">
        <title>Genome and low-iron response of an oceanic diatom adapted to chronic iron limitation.</title>
        <authorList>
            <person name="Lommer M."/>
            <person name="Specht M."/>
            <person name="Roy A.S."/>
            <person name="Kraemer L."/>
            <person name="Andreson R."/>
            <person name="Gutowska M.A."/>
            <person name="Wolf J."/>
            <person name="Bergner S.V."/>
            <person name="Schilhabel M.B."/>
            <person name="Klostermeier U.C."/>
            <person name="Beiko R.G."/>
            <person name="Rosenstiel P."/>
            <person name="Hippler M."/>
            <person name="Laroche J."/>
        </authorList>
    </citation>
    <scope>NUCLEOTIDE SEQUENCE [LARGE SCALE GENOMIC DNA]</scope>
    <source>
        <strain evidence="2 3">CCMP1005</strain>
    </source>
</reference>
<feature type="region of interest" description="Disordered" evidence="1">
    <location>
        <begin position="83"/>
        <end position="189"/>
    </location>
</feature>
<feature type="compositionally biased region" description="Low complexity" evidence="1">
    <location>
        <begin position="134"/>
        <end position="143"/>
    </location>
</feature>
<dbReference type="EMBL" id="AGNL01048161">
    <property type="protein sequence ID" value="EJK45904.1"/>
    <property type="molecule type" value="Genomic_DNA"/>
</dbReference>
<feature type="compositionally biased region" description="Basic and acidic residues" evidence="1">
    <location>
        <begin position="254"/>
        <end position="267"/>
    </location>
</feature>
<sequence length="781" mass="84766">MAAQGDEEGECEPLVLAYRDSDTAAHSPTEDPPSSPDGGDSIDEGNPPIGLRGLGAHVMGDRGKRYAGYATLGRVSLHDSWDDIATGRLSPAGGGFAERGRRDASSEGSDLLGVPVEEDEDDEGGFVSFWGAAGSDETSSSSEGGEDIDGDGREGSGGTHVGRYANGEANVETDDPKTHSGGGDDDEMVETTMTPVPLIYRNSYRVSGTGPHDAPRRGWFGRRERGREHGADRRSIRDMRRPWWHIGRWPPPTVHEDESDRQEGGSDREDDSLVGPMHSLLERSEDTDDDDDYLPANIPARLMEESTSMDNRKTSRKRNHERNNFLLNLPIVRPFLRGRRNGFSDNNAEQGRLHRHLDAASDSVDDADGDGPSSRDRDEVERTITEGITGRQDGSLLLVDPSPASGASQRPGADVVGRRQPNLFQRIFAARFLQPPGGDPAAADGRLIAQLHDHLRAEDWTLATSLLGSHPRLASAWSRVDRLYGGRHGGEVMPIHAACALRPPPAFVGGLCDLMQPGGLLERERGFERTPLHVACRSLAGSGVVRVLCEREPRGVVERDSLRRVPIHYAIKNYTSFGGDDDDSDLLQDGDSGGDDTDSQDGWRALCILIRTDPSCVRMDDHRRWLPLHVACSCSSRKGMVRVLRLLLDSHPEGVLAKTSKGSDVFACVDMAGSVHPTKDRVVALLQEAKSKVETSVEAARDRDEEDPEDGGGAAYESDSSEDARTTDGPDQFEETPTMSECKVGNLLDLDGDENCDPSANTMKRHGEEGSLLDLGPVTFG</sequence>
<evidence type="ECO:0000256" key="1">
    <source>
        <dbReference type="SAM" id="MobiDB-lite"/>
    </source>
</evidence>
<dbReference type="Gene3D" id="1.25.40.20">
    <property type="entry name" value="Ankyrin repeat-containing domain"/>
    <property type="match status" value="1"/>
</dbReference>
<accession>K0R3C2</accession>
<protein>
    <submittedName>
        <fullName evidence="2">Uncharacterized protein</fullName>
    </submittedName>
</protein>
<feature type="compositionally biased region" description="Basic and acidic residues" evidence="1">
    <location>
        <begin position="693"/>
        <end position="703"/>
    </location>
</feature>
<feature type="region of interest" description="Disordered" evidence="1">
    <location>
        <begin position="1"/>
        <end position="56"/>
    </location>
</feature>
<evidence type="ECO:0000313" key="3">
    <source>
        <dbReference type="Proteomes" id="UP000266841"/>
    </source>
</evidence>
<dbReference type="Proteomes" id="UP000266841">
    <property type="component" value="Unassembled WGS sequence"/>
</dbReference>
<dbReference type="SUPFAM" id="SSF48403">
    <property type="entry name" value="Ankyrin repeat"/>
    <property type="match status" value="1"/>
</dbReference>
<gene>
    <name evidence="2" type="ORF">THAOC_35458</name>
</gene>
<dbReference type="InterPro" id="IPR036770">
    <property type="entry name" value="Ankyrin_rpt-contain_sf"/>
</dbReference>
<feature type="compositionally biased region" description="Basic and acidic residues" evidence="1">
    <location>
        <begin position="213"/>
        <end position="234"/>
    </location>
</feature>
<organism evidence="2 3">
    <name type="scientific">Thalassiosira oceanica</name>
    <name type="common">Marine diatom</name>
    <dbReference type="NCBI Taxonomy" id="159749"/>
    <lineage>
        <taxon>Eukaryota</taxon>
        <taxon>Sar</taxon>
        <taxon>Stramenopiles</taxon>
        <taxon>Ochrophyta</taxon>
        <taxon>Bacillariophyta</taxon>
        <taxon>Coscinodiscophyceae</taxon>
        <taxon>Thalassiosirophycidae</taxon>
        <taxon>Thalassiosirales</taxon>
        <taxon>Thalassiosiraceae</taxon>
        <taxon>Thalassiosira</taxon>
    </lineage>
</organism>
<comment type="caution">
    <text evidence="2">The sequence shown here is derived from an EMBL/GenBank/DDBJ whole genome shotgun (WGS) entry which is preliminary data.</text>
</comment>
<feature type="compositionally biased region" description="Basic and acidic residues" evidence="1">
    <location>
        <begin position="373"/>
        <end position="384"/>
    </location>
</feature>
<keyword evidence="3" id="KW-1185">Reference proteome</keyword>
<feature type="region of interest" description="Disordered" evidence="1">
    <location>
        <begin position="693"/>
        <end position="781"/>
    </location>
</feature>